<accession>L8GVD2</accession>
<dbReference type="PROSITE" id="PS50005">
    <property type="entry name" value="TPR"/>
    <property type="match status" value="1"/>
</dbReference>
<keyword evidence="6" id="KW-1185">Reference proteome</keyword>
<dbReference type="Gene3D" id="1.25.40.10">
    <property type="entry name" value="Tetratricopeptide repeat domain"/>
    <property type="match status" value="1"/>
</dbReference>
<evidence type="ECO:0000313" key="5">
    <source>
        <dbReference type="EMBL" id="ELR16907.1"/>
    </source>
</evidence>
<dbReference type="Pfam" id="PF13432">
    <property type="entry name" value="TPR_16"/>
    <property type="match status" value="1"/>
</dbReference>
<organism evidence="5 6">
    <name type="scientific">Acanthamoeba castellanii (strain ATCC 30010 / Neff)</name>
    <dbReference type="NCBI Taxonomy" id="1257118"/>
    <lineage>
        <taxon>Eukaryota</taxon>
        <taxon>Amoebozoa</taxon>
        <taxon>Discosea</taxon>
        <taxon>Longamoebia</taxon>
        <taxon>Centramoebida</taxon>
        <taxon>Acanthamoebidae</taxon>
        <taxon>Acanthamoeba</taxon>
    </lineage>
</organism>
<dbReference type="RefSeq" id="XP_004338920.1">
    <property type="nucleotide sequence ID" value="XM_004338872.1"/>
</dbReference>
<dbReference type="Pfam" id="PF14559">
    <property type="entry name" value="TPR_19"/>
    <property type="match status" value="1"/>
</dbReference>
<feature type="region of interest" description="Disordered" evidence="4">
    <location>
        <begin position="251"/>
        <end position="272"/>
    </location>
</feature>
<proteinExistence type="inferred from homology"/>
<dbReference type="AlphaFoldDB" id="L8GVD2"/>
<dbReference type="PROSITE" id="PS50293">
    <property type="entry name" value="TPR_REGION"/>
    <property type="match status" value="1"/>
</dbReference>
<dbReference type="InterPro" id="IPR011990">
    <property type="entry name" value="TPR-like_helical_dom_sf"/>
</dbReference>
<feature type="compositionally biased region" description="Basic and acidic residues" evidence="4">
    <location>
        <begin position="258"/>
        <end position="272"/>
    </location>
</feature>
<dbReference type="EMBL" id="KB007981">
    <property type="protein sequence ID" value="ELR16907.1"/>
    <property type="molecule type" value="Genomic_DNA"/>
</dbReference>
<evidence type="ECO:0000256" key="1">
    <source>
        <dbReference type="ARBA" id="ARBA00022803"/>
    </source>
</evidence>
<dbReference type="PANTHER" id="PTHR12558:SF13">
    <property type="entry name" value="CELL DIVISION CYCLE PROTEIN 27 HOMOLOG"/>
    <property type="match status" value="1"/>
</dbReference>
<dbReference type="Pfam" id="PF00515">
    <property type="entry name" value="TPR_1"/>
    <property type="match status" value="1"/>
</dbReference>
<evidence type="ECO:0000256" key="4">
    <source>
        <dbReference type="SAM" id="MobiDB-lite"/>
    </source>
</evidence>
<dbReference type="PANTHER" id="PTHR12558">
    <property type="entry name" value="CELL DIVISION CYCLE 16,23,27"/>
    <property type="match status" value="1"/>
</dbReference>
<reference evidence="5 6" key="1">
    <citation type="journal article" date="2013" name="Genome Biol.">
        <title>Genome of Acanthamoeba castellanii highlights extensive lateral gene transfer and early evolution of tyrosine kinase signaling.</title>
        <authorList>
            <person name="Clarke M."/>
            <person name="Lohan A.J."/>
            <person name="Liu B."/>
            <person name="Lagkouvardos I."/>
            <person name="Roy S."/>
            <person name="Zafar N."/>
            <person name="Bertelli C."/>
            <person name="Schilde C."/>
            <person name="Kianianmomeni A."/>
            <person name="Burglin T.R."/>
            <person name="Frech C."/>
            <person name="Turcotte B."/>
            <person name="Kopec K.O."/>
            <person name="Synnott J.M."/>
            <person name="Choo C."/>
            <person name="Paponov I."/>
            <person name="Finkler A."/>
            <person name="Soon Heng Tan C."/>
            <person name="Hutchins A.P."/>
            <person name="Weinmeier T."/>
            <person name="Rattei T."/>
            <person name="Chu J.S."/>
            <person name="Gimenez G."/>
            <person name="Irimia M."/>
            <person name="Rigden D.J."/>
            <person name="Fitzpatrick D.A."/>
            <person name="Lorenzo-Morales J."/>
            <person name="Bateman A."/>
            <person name="Chiu C.H."/>
            <person name="Tang P."/>
            <person name="Hegemann P."/>
            <person name="Fromm H."/>
            <person name="Raoult D."/>
            <person name="Greub G."/>
            <person name="Miranda-Saavedra D."/>
            <person name="Chen N."/>
            <person name="Nash P."/>
            <person name="Ginger M.L."/>
            <person name="Horn M."/>
            <person name="Schaap P."/>
            <person name="Caler L."/>
            <person name="Loftus B."/>
        </authorList>
    </citation>
    <scope>NUCLEOTIDE SEQUENCE [LARGE SCALE GENOMIC DNA]</scope>
    <source>
        <strain evidence="5 6">Neff</strain>
    </source>
</reference>
<dbReference type="SMART" id="SM00028">
    <property type="entry name" value="TPR"/>
    <property type="match status" value="4"/>
</dbReference>
<keyword evidence="1 3" id="KW-0802">TPR repeat</keyword>
<dbReference type="KEGG" id="acan:ACA1_043180"/>
<protein>
    <submittedName>
        <fullName evidence="5">Tetratricopeptide repeat domain containing protein</fullName>
    </submittedName>
</protein>
<evidence type="ECO:0000313" key="6">
    <source>
        <dbReference type="Proteomes" id="UP000011083"/>
    </source>
</evidence>
<feature type="repeat" description="TPR" evidence="3">
    <location>
        <begin position="172"/>
        <end position="205"/>
    </location>
</feature>
<evidence type="ECO:0000256" key="2">
    <source>
        <dbReference type="ARBA" id="ARBA00038210"/>
    </source>
</evidence>
<sequence>MTDKEAQLEKGIELAQAHKTEEARAIFAALATDPDCSSFHLDAWWLLSKTLFELDQLEESRDAVKEALALVPEGSQSSQLESFLATLELRLSLTKEQRAALDESDRLNGEAIDLLHDGNVDAAVELLQRAVEAYERNEGALSNLTRCLVEMRELDDAERYAQKRADLFPDSTGGWVNLGYVYELKGDYLKAVECYEQALAIDPDDELANRGLDVAKPRLMASFLPNVSCVSVSGSMEDGFTDEDLAKIMGALNTASSRSEHDDGRDDEPSSS</sequence>
<dbReference type="OrthoDB" id="1926212at2759"/>
<evidence type="ECO:0000256" key="3">
    <source>
        <dbReference type="PROSITE-ProRule" id="PRU00339"/>
    </source>
</evidence>
<dbReference type="GeneID" id="14917643"/>
<dbReference type="InterPro" id="IPR019734">
    <property type="entry name" value="TPR_rpt"/>
</dbReference>
<dbReference type="VEuPathDB" id="AmoebaDB:ACA1_043180"/>
<name>L8GVD2_ACACF</name>
<gene>
    <name evidence="5" type="ORF">ACA1_043180</name>
</gene>
<comment type="similarity">
    <text evidence="2">Belongs to the APC3/CDC27 family.</text>
</comment>
<dbReference type="STRING" id="1257118.L8GVD2"/>
<dbReference type="Proteomes" id="UP000011083">
    <property type="component" value="Unassembled WGS sequence"/>
</dbReference>
<dbReference type="SUPFAM" id="SSF48452">
    <property type="entry name" value="TPR-like"/>
    <property type="match status" value="2"/>
</dbReference>